<accession>A0ABS7A247</accession>
<dbReference type="RefSeq" id="WP_219760739.1">
    <property type="nucleotide sequence ID" value="NZ_JAHYBZ010000001.1"/>
</dbReference>
<dbReference type="Gene3D" id="1.10.10.10">
    <property type="entry name" value="Winged helix-like DNA-binding domain superfamily/Winged helix DNA-binding domain"/>
    <property type="match status" value="1"/>
</dbReference>
<feature type="domain" description="HTH lysR-type" evidence="5">
    <location>
        <begin position="12"/>
        <end position="63"/>
    </location>
</feature>
<dbReference type="PRINTS" id="PR00039">
    <property type="entry name" value="HTHLYSR"/>
</dbReference>
<evidence type="ECO:0000256" key="3">
    <source>
        <dbReference type="ARBA" id="ARBA00023125"/>
    </source>
</evidence>
<dbReference type="Pfam" id="PF00126">
    <property type="entry name" value="HTH_1"/>
    <property type="match status" value="1"/>
</dbReference>
<sequence>MASREPGWDLYRSFLAVLEEGSLSGAARALDLTQPTVGRHVDALEAALGEALFTRSAHGLEPTDAAQALRPHAEAIAAEAAALLRKASGRRGVVQGTVRITASEVIGVEVLPPILAALRRTHPGLVLELALTSTVEDLLRREADIAVRMVAPKQEALLARRIGDVMLGLHARRDYLDRCGVPDSLAALHGHTLIGFDRETAAVNAMRRRISGLDREMFALRADSDLAQLAAIRAGFGIGVCQVPLAARDPSLARVLGGEFALPLPCWVAMHEAMARDPRCRVVFDALVRGLSDYLRDGV</sequence>
<dbReference type="Pfam" id="PF03466">
    <property type="entry name" value="LysR_substrate"/>
    <property type="match status" value="1"/>
</dbReference>
<dbReference type="PANTHER" id="PTHR30537:SF3">
    <property type="entry name" value="TRANSCRIPTIONAL REGULATORY PROTEIN"/>
    <property type="match status" value="1"/>
</dbReference>
<evidence type="ECO:0000256" key="1">
    <source>
        <dbReference type="ARBA" id="ARBA00009437"/>
    </source>
</evidence>
<dbReference type="InterPro" id="IPR036388">
    <property type="entry name" value="WH-like_DNA-bd_sf"/>
</dbReference>
<comment type="similarity">
    <text evidence="1">Belongs to the LysR transcriptional regulatory family.</text>
</comment>
<dbReference type="SUPFAM" id="SSF53850">
    <property type="entry name" value="Periplasmic binding protein-like II"/>
    <property type="match status" value="1"/>
</dbReference>
<keyword evidence="4" id="KW-0804">Transcription</keyword>
<keyword evidence="2" id="KW-0805">Transcription regulation</keyword>
<evidence type="ECO:0000313" key="6">
    <source>
        <dbReference type="EMBL" id="MBW6396355.1"/>
    </source>
</evidence>
<organism evidence="6 7">
    <name type="scientific">Roseomonas alba</name>
    <dbReference type="NCBI Taxonomy" id="2846776"/>
    <lineage>
        <taxon>Bacteria</taxon>
        <taxon>Pseudomonadati</taxon>
        <taxon>Pseudomonadota</taxon>
        <taxon>Alphaproteobacteria</taxon>
        <taxon>Acetobacterales</taxon>
        <taxon>Roseomonadaceae</taxon>
        <taxon>Roseomonas</taxon>
    </lineage>
</organism>
<dbReference type="InterPro" id="IPR058163">
    <property type="entry name" value="LysR-type_TF_proteobact-type"/>
</dbReference>
<comment type="caution">
    <text evidence="6">The sequence shown here is derived from an EMBL/GenBank/DDBJ whole genome shotgun (WGS) entry which is preliminary data.</text>
</comment>
<evidence type="ECO:0000256" key="2">
    <source>
        <dbReference type="ARBA" id="ARBA00023015"/>
    </source>
</evidence>
<name>A0ABS7A247_9PROT</name>
<dbReference type="EMBL" id="JAHYBZ010000001">
    <property type="protein sequence ID" value="MBW6396355.1"/>
    <property type="molecule type" value="Genomic_DNA"/>
</dbReference>
<dbReference type="PROSITE" id="PS50931">
    <property type="entry name" value="HTH_LYSR"/>
    <property type="match status" value="1"/>
</dbReference>
<proteinExistence type="inferred from homology"/>
<dbReference type="SUPFAM" id="SSF46785">
    <property type="entry name" value="Winged helix' DNA-binding domain"/>
    <property type="match status" value="1"/>
</dbReference>
<gene>
    <name evidence="6" type="ORF">KPL78_00780</name>
</gene>
<dbReference type="InterPro" id="IPR005119">
    <property type="entry name" value="LysR_subst-bd"/>
</dbReference>
<dbReference type="Gene3D" id="3.40.190.290">
    <property type="match status" value="1"/>
</dbReference>
<protein>
    <submittedName>
        <fullName evidence="6">LysR family transcriptional regulator</fullName>
    </submittedName>
</protein>
<dbReference type="InterPro" id="IPR000847">
    <property type="entry name" value="LysR_HTH_N"/>
</dbReference>
<dbReference type="InterPro" id="IPR036390">
    <property type="entry name" value="WH_DNA-bd_sf"/>
</dbReference>
<dbReference type="PANTHER" id="PTHR30537">
    <property type="entry name" value="HTH-TYPE TRANSCRIPTIONAL REGULATOR"/>
    <property type="match status" value="1"/>
</dbReference>
<keyword evidence="7" id="KW-1185">Reference proteome</keyword>
<reference evidence="6 7" key="1">
    <citation type="submission" date="2021-07" db="EMBL/GenBank/DDBJ databases">
        <authorList>
            <person name="So Y."/>
        </authorList>
    </citation>
    <scope>NUCLEOTIDE SEQUENCE [LARGE SCALE GENOMIC DNA]</scope>
    <source>
        <strain evidence="6 7">HJA6</strain>
    </source>
</reference>
<evidence type="ECO:0000259" key="5">
    <source>
        <dbReference type="PROSITE" id="PS50931"/>
    </source>
</evidence>
<evidence type="ECO:0000256" key="4">
    <source>
        <dbReference type="ARBA" id="ARBA00023163"/>
    </source>
</evidence>
<evidence type="ECO:0000313" key="7">
    <source>
        <dbReference type="Proteomes" id="UP001196565"/>
    </source>
</evidence>
<dbReference type="Proteomes" id="UP001196565">
    <property type="component" value="Unassembled WGS sequence"/>
</dbReference>
<keyword evidence="3" id="KW-0238">DNA-binding</keyword>